<dbReference type="InterPro" id="IPR011331">
    <property type="entry name" value="Ribosomal_eL37/eL43"/>
</dbReference>
<reference evidence="10" key="1">
    <citation type="submission" date="2024-07" db="EMBL/GenBank/DDBJ databases">
        <title>Two chromosome-level genome assemblies of Korean endemic species Abeliophyllum distichum and Forsythia ovata (Oleaceae).</title>
        <authorList>
            <person name="Jang H."/>
        </authorList>
    </citation>
    <scope>NUCLEOTIDE SEQUENCE [LARGE SCALE GENOMIC DNA]</scope>
</reference>
<dbReference type="EMBL" id="JBFOLK010000012">
    <property type="protein sequence ID" value="KAL2470600.1"/>
    <property type="molecule type" value="Genomic_DNA"/>
</dbReference>
<dbReference type="Proteomes" id="UP001604336">
    <property type="component" value="Unassembled WGS sequence"/>
</dbReference>
<keyword evidence="5" id="KW-0862">Zinc</keyword>
<evidence type="ECO:0000256" key="3">
    <source>
        <dbReference type="ARBA" id="ARBA00022730"/>
    </source>
</evidence>
<dbReference type="Pfam" id="PF01907">
    <property type="entry name" value="Ribosomal_L37e"/>
    <property type="match status" value="1"/>
</dbReference>
<dbReference type="GO" id="GO:0008270">
    <property type="term" value="F:zinc ion binding"/>
    <property type="evidence" value="ECO:0007669"/>
    <property type="project" value="UniProtKB-KW"/>
</dbReference>
<comment type="similarity">
    <text evidence="1">Belongs to the eukaryotic ribosomal protein eL37 family.</text>
</comment>
<dbReference type="GO" id="GO:1990904">
    <property type="term" value="C:ribonucleoprotein complex"/>
    <property type="evidence" value="ECO:0007669"/>
    <property type="project" value="UniProtKB-KW"/>
</dbReference>
<accession>A0ABD1Q355</accession>
<dbReference type="InterPro" id="IPR011332">
    <property type="entry name" value="Ribosomal_zn-bd"/>
</dbReference>
<organism evidence="9 10">
    <name type="scientific">Abeliophyllum distichum</name>
    <dbReference type="NCBI Taxonomy" id="126358"/>
    <lineage>
        <taxon>Eukaryota</taxon>
        <taxon>Viridiplantae</taxon>
        <taxon>Streptophyta</taxon>
        <taxon>Embryophyta</taxon>
        <taxon>Tracheophyta</taxon>
        <taxon>Spermatophyta</taxon>
        <taxon>Magnoliopsida</taxon>
        <taxon>eudicotyledons</taxon>
        <taxon>Gunneridae</taxon>
        <taxon>Pentapetalae</taxon>
        <taxon>asterids</taxon>
        <taxon>lamiids</taxon>
        <taxon>Lamiales</taxon>
        <taxon>Oleaceae</taxon>
        <taxon>Forsythieae</taxon>
        <taxon>Abeliophyllum</taxon>
    </lineage>
</organism>
<keyword evidence="2" id="KW-0479">Metal-binding</keyword>
<evidence type="ECO:0000256" key="5">
    <source>
        <dbReference type="ARBA" id="ARBA00022833"/>
    </source>
</evidence>
<evidence type="ECO:0000313" key="9">
    <source>
        <dbReference type="EMBL" id="KAL2470600.1"/>
    </source>
</evidence>
<keyword evidence="6" id="KW-0694">RNA-binding</keyword>
<evidence type="ECO:0000256" key="4">
    <source>
        <dbReference type="ARBA" id="ARBA00022771"/>
    </source>
</evidence>
<dbReference type="PANTHER" id="PTHR10768">
    <property type="entry name" value="60S RIBOSOMAL PROTEIN L37"/>
    <property type="match status" value="1"/>
</dbReference>
<dbReference type="SUPFAM" id="SSF57829">
    <property type="entry name" value="Zn-binding ribosomal proteins"/>
    <property type="match status" value="1"/>
</dbReference>
<keyword evidence="3" id="KW-0699">rRNA-binding</keyword>
<sequence>MDTPTDAMTSFVPCEIVPSQQLRETYEPSTTSLVPPTDEVKTKGRPLSKVNLKPNCPIPPMACNWYICRDDIASEWESPYKARIEAFKKMIGTEDVNNSFLNEILLTGSSSTMACILVYYNVTPITGRSCLQSHGEGNREFGKRRNKTHTLCVRCGRCSFHIQKSRCSACAYLAVRKRTYKWSVKAIRIKTTGTGRMMYLCYVPRRFREGTQVAPGTMEQLLLLEGLSGFRFGGCPLLVLFIGISKH</sequence>
<evidence type="ECO:0000256" key="2">
    <source>
        <dbReference type="ARBA" id="ARBA00022723"/>
    </source>
</evidence>
<protein>
    <submittedName>
        <fullName evidence="9">Large subunit ribosomal protein L37e</fullName>
    </submittedName>
</protein>
<dbReference type="GO" id="GO:0019843">
    <property type="term" value="F:rRNA binding"/>
    <property type="evidence" value="ECO:0007669"/>
    <property type="project" value="UniProtKB-KW"/>
</dbReference>
<evidence type="ECO:0000256" key="7">
    <source>
        <dbReference type="ARBA" id="ARBA00022980"/>
    </source>
</evidence>
<dbReference type="InterPro" id="IPR001569">
    <property type="entry name" value="Ribosomal_eL37"/>
</dbReference>
<keyword evidence="10" id="KW-1185">Reference proteome</keyword>
<evidence type="ECO:0000256" key="1">
    <source>
        <dbReference type="ARBA" id="ARBA00009805"/>
    </source>
</evidence>
<dbReference type="AlphaFoldDB" id="A0ABD1Q355"/>
<keyword evidence="8" id="KW-0687">Ribonucleoprotein</keyword>
<keyword evidence="4" id="KW-0863">Zinc-finger</keyword>
<evidence type="ECO:0000256" key="6">
    <source>
        <dbReference type="ARBA" id="ARBA00022884"/>
    </source>
</evidence>
<evidence type="ECO:0000256" key="8">
    <source>
        <dbReference type="ARBA" id="ARBA00023274"/>
    </source>
</evidence>
<comment type="caution">
    <text evidence="9">The sequence shown here is derived from an EMBL/GenBank/DDBJ whole genome shotgun (WGS) entry which is preliminary data.</text>
</comment>
<dbReference type="GO" id="GO:0005840">
    <property type="term" value="C:ribosome"/>
    <property type="evidence" value="ECO:0007669"/>
    <property type="project" value="UniProtKB-KW"/>
</dbReference>
<name>A0ABD1Q355_9LAMI</name>
<proteinExistence type="inferred from homology"/>
<dbReference type="Gene3D" id="2.20.25.30">
    <property type="match status" value="1"/>
</dbReference>
<keyword evidence="7 9" id="KW-0689">Ribosomal protein</keyword>
<gene>
    <name evidence="9" type="ORF">Adt_38736</name>
</gene>
<dbReference type="PANTHER" id="PTHR10768:SF32">
    <property type="entry name" value="RIBOSOMAL PROTEIN L37"/>
    <property type="match status" value="1"/>
</dbReference>
<evidence type="ECO:0000313" key="10">
    <source>
        <dbReference type="Proteomes" id="UP001604336"/>
    </source>
</evidence>